<evidence type="ECO:0000313" key="1">
    <source>
        <dbReference type="EMBL" id="KKL13754.1"/>
    </source>
</evidence>
<name>A0A0F9AVZ4_9ZZZZ</name>
<accession>A0A0F9AVZ4</accession>
<comment type="caution">
    <text evidence="1">The sequence shown here is derived from an EMBL/GenBank/DDBJ whole genome shotgun (WGS) entry which is preliminary data.</text>
</comment>
<gene>
    <name evidence="1" type="ORF">LCGC14_2522620</name>
</gene>
<dbReference type="AlphaFoldDB" id="A0A0F9AVZ4"/>
<proteinExistence type="predicted"/>
<protein>
    <submittedName>
        <fullName evidence="1">Uncharacterized protein</fullName>
    </submittedName>
</protein>
<reference evidence="1" key="1">
    <citation type="journal article" date="2015" name="Nature">
        <title>Complex archaea that bridge the gap between prokaryotes and eukaryotes.</title>
        <authorList>
            <person name="Spang A."/>
            <person name="Saw J.H."/>
            <person name="Jorgensen S.L."/>
            <person name="Zaremba-Niedzwiedzka K."/>
            <person name="Martijn J."/>
            <person name="Lind A.E."/>
            <person name="van Eijk R."/>
            <person name="Schleper C."/>
            <person name="Guy L."/>
            <person name="Ettema T.J."/>
        </authorList>
    </citation>
    <scope>NUCLEOTIDE SEQUENCE</scope>
</reference>
<sequence>SEGGHVLLDEEQWTALTAALGNFKSWPWYHDDVLRVIDAAKDAERVDVEVKEQKGPNRKARRRAKQ</sequence>
<feature type="non-terminal residue" evidence="1">
    <location>
        <position position="1"/>
    </location>
</feature>
<dbReference type="EMBL" id="LAZR01040734">
    <property type="protein sequence ID" value="KKL13754.1"/>
    <property type="molecule type" value="Genomic_DNA"/>
</dbReference>
<organism evidence="1">
    <name type="scientific">marine sediment metagenome</name>
    <dbReference type="NCBI Taxonomy" id="412755"/>
    <lineage>
        <taxon>unclassified sequences</taxon>
        <taxon>metagenomes</taxon>
        <taxon>ecological metagenomes</taxon>
    </lineage>
</organism>